<dbReference type="InterPro" id="IPR051026">
    <property type="entry name" value="PI/PC_transfer"/>
</dbReference>
<dbReference type="SUPFAM" id="SSF52087">
    <property type="entry name" value="CRAL/TRIO domain"/>
    <property type="match status" value="3"/>
</dbReference>
<dbReference type="AlphaFoldDB" id="A0A813C9N7"/>
<dbReference type="PANTHER" id="PTHR45657">
    <property type="entry name" value="CRAL-TRIO DOMAIN-CONTAINING PROTEIN YKL091C-RELATED"/>
    <property type="match status" value="1"/>
</dbReference>
<evidence type="ECO:0000313" key="4">
    <source>
        <dbReference type="Proteomes" id="UP000601435"/>
    </source>
</evidence>
<feature type="domain" description="CRAL-TRIO" evidence="2">
    <location>
        <begin position="227"/>
        <end position="404"/>
    </location>
</feature>
<protein>
    <submittedName>
        <fullName evidence="3">SFH9 protein</fullName>
    </submittedName>
</protein>
<evidence type="ECO:0000259" key="2">
    <source>
        <dbReference type="PROSITE" id="PS50191"/>
    </source>
</evidence>
<feature type="domain" description="CRAL-TRIO" evidence="2">
    <location>
        <begin position="560"/>
        <end position="744"/>
    </location>
</feature>
<dbReference type="Proteomes" id="UP000601435">
    <property type="component" value="Unassembled WGS sequence"/>
</dbReference>
<accession>A0A813C9N7</accession>
<gene>
    <name evidence="3" type="primary">SFH9</name>
    <name evidence="3" type="ORF">SNEC2469_LOCUS33912</name>
</gene>
<organism evidence="3 4">
    <name type="scientific">Symbiodinium necroappetens</name>
    <dbReference type="NCBI Taxonomy" id="1628268"/>
    <lineage>
        <taxon>Eukaryota</taxon>
        <taxon>Sar</taxon>
        <taxon>Alveolata</taxon>
        <taxon>Dinophyceae</taxon>
        <taxon>Suessiales</taxon>
        <taxon>Symbiodiniaceae</taxon>
        <taxon>Symbiodinium</taxon>
    </lineage>
</organism>
<proteinExistence type="predicted"/>
<feature type="compositionally biased region" description="Low complexity" evidence="1">
    <location>
        <begin position="111"/>
        <end position="128"/>
    </location>
</feature>
<evidence type="ECO:0000313" key="3">
    <source>
        <dbReference type="EMBL" id="CAE7940498.1"/>
    </source>
</evidence>
<dbReference type="InterPro" id="IPR036865">
    <property type="entry name" value="CRAL-TRIO_dom_sf"/>
</dbReference>
<reference evidence="3" key="1">
    <citation type="submission" date="2021-02" db="EMBL/GenBank/DDBJ databases">
        <authorList>
            <person name="Dougan E. K."/>
            <person name="Rhodes N."/>
            <person name="Thang M."/>
            <person name="Chan C."/>
        </authorList>
    </citation>
    <scope>NUCLEOTIDE SEQUENCE</scope>
</reference>
<dbReference type="Gene3D" id="3.40.525.10">
    <property type="entry name" value="CRAL-TRIO lipid binding domain"/>
    <property type="match status" value="3"/>
</dbReference>
<feature type="region of interest" description="Disordered" evidence="1">
    <location>
        <begin position="100"/>
        <end position="128"/>
    </location>
</feature>
<keyword evidence="4" id="KW-1185">Reference proteome</keyword>
<dbReference type="CDD" id="cd00170">
    <property type="entry name" value="SEC14"/>
    <property type="match status" value="3"/>
</dbReference>
<dbReference type="InterPro" id="IPR001251">
    <property type="entry name" value="CRAL-TRIO_dom"/>
</dbReference>
<evidence type="ECO:0000256" key="1">
    <source>
        <dbReference type="SAM" id="MobiDB-lite"/>
    </source>
</evidence>
<sequence length="1080" mass="118165">MAADAARDEAMAFETCLAQGSSSYQETELDHSEARSRWCCLRQNLPATVCLVMIGAVKVACTNVGNFFRCLLGTFWQRSPLLSLPVSGRDADFSGAISAAEVSPEQISPRPAASPEETSGASPSEPGPSGKTLIAGFYLSDWQLPPGLGNRNLDEVVAEVERSCARVGPITRQQALRLVIGMGYNAEAAVDKWRDVVSWRREHHMDAVRARLLGAMCSQHPVRFSHEVDVYSKLFRGCPCALLTADGRPVSVWHAGAADMGRVGDLPPDHCRRWSQEVFEYADLWIARETERTRCLSGYLQVYNMQGLSLRQVTSPEVKDRLKAALSAGGFYVEAVAHVYVVNASRLFSMAWKLIRGFLSPWTASKITVSSTIPDELIADLGGPASQSSESLYKLLAAAADSTSPEPCLARVQRPHAENSLRALEESASTAASGTGCDGFEATAEALLHSSEEALEPIPDIPGALHVAGFFLRPDQLPPGSEERDLEALVEEVHKACSRVAPVSRQQALRLTLGMGYNPHAALAKWKEVVEWRKANSMDHVRQDQADKMRDTGDVSFPHQEEVFAKLVCVSPCALYAANGTPVSIWHAGTLNVSAAASLPSENVARWSRAVFEYKDLWISRRSEQHKRLLGYIQVYDMQGLTWRHYSSREIADKLKTALQSGSFYVEAVSHMYVINASRLFSMVWKVVRNLISPWTASKISVSSGVPDDLIHSLGGPTSSAARRFQQLIARSPEEAAKMTAVLRPPGQVSEPISPTSPLANCSVATELGSLQSECTGAPKPALDIETDMSSANLEEPVSPGTRCVAGYFLERSQLPPGWEGHDLNALVAEIHGTCSHISPLTMQQALRLMLGMGYDRVAAVSKWREITTWRETHGLENIRAQQVVVLESTKPICFPSEEEVYTKFLKVCPCALLASNGAPVSVWHAKTLNSSAVAELSAADMSSWSHAVFEYKDVWISRESEERRRLIGYIQVYDMNGVGLRHLTSRDIGEKLKGCLQPGAFYMEAVSHMYIVNASALFSMAWKVIRNLISPWTASKITVSNSIPEELLRDLGGPDSVASGVLKEILAAEGDDLGRFPVI</sequence>
<name>A0A813C9N7_9DINO</name>
<feature type="domain" description="CRAL-TRIO" evidence="2">
    <location>
        <begin position="898"/>
        <end position="1075"/>
    </location>
</feature>
<dbReference type="PROSITE" id="PS50191">
    <property type="entry name" value="CRAL_TRIO"/>
    <property type="match status" value="3"/>
</dbReference>
<comment type="caution">
    <text evidence="3">The sequence shown here is derived from an EMBL/GenBank/DDBJ whole genome shotgun (WGS) entry which is preliminary data.</text>
</comment>
<dbReference type="OrthoDB" id="1434354at2759"/>
<dbReference type="PANTHER" id="PTHR45657:SF1">
    <property type="entry name" value="CRAL-TRIO DOMAIN-CONTAINING PROTEIN YKL091C-RELATED"/>
    <property type="match status" value="1"/>
</dbReference>
<dbReference type="Pfam" id="PF00650">
    <property type="entry name" value="CRAL_TRIO"/>
    <property type="match status" value="3"/>
</dbReference>
<dbReference type="EMBL" id="CAJNJA010091475">
    <property type="protein sequence ID" value="CAE7940498.1"/>
    <property type="molecule type" value="Genomic_DNA"/>
</dbReference>